<evidence type="ECO:0000256" key="7">
    <source>
        <dbReference type="SAM" id="MobiDB-lite"/>
    </source>
</evidence>
<dbReference type="GO" id="GO:0004385">
    <property type="term" value="F:GMP kinase activity"/>
    <property type="evidence" value="ECO:0007669"/>
    <property type="project" value="UniProtKB-EC"/>
</dbReference>
<dbReference type="PANTHER" id="PTHR23117:SF13">
    <property type="entry name" value="GUANYLATE KINASE"/>
    <property type="match status" value="1"/>
</dbReference>
<evidence type="ECO:0000256" key="4">
    <source>
        <dbReference type="ARBA" id="ARBA00022741"/>
    </source>
</evidence>
<evidence type="ECO:0000313" key="9">
    <source>
        <dbReference type="EMBL" id="KAJ7767480.1"/>
    </source>
</evidence>
<evidence type="ECO:0000256" key="6">
    <source>
        <dbReference type="ARBA" id="ARBA00022840"/>
    </source>
</evidence>
<keyword evidence="3" id="KW-0808">Transferase</keyword>
<dbReference type="AlphaFoldDB" id="A0AAD7JM51"/>
<dbReference type="InterPro" id="IPR027417">
    <property type="entry name" value="P-loop_NTPase"/>
</dbReference>
<gene>
    <name evidence="9" type="ORF">DFH07DRAFT_808669</name>
</gene>
<keyword evidence="4" id="KW-0547">Nucleotide-binding</keyword>
<dbReference type="FunFam" id="3.30.63.10:FF:000002">
    <property type="entry name" value="Guanylate kinase 1"/>
    <property type="match status" value="1"/>
</dbReference>
<evidence type="ECO:0000256" key="3">
    <source>
        <dbReference type="ARBA" id="ARBA00022679"/>
    </source>
</evidence>
<sequence>MSITSILAAMSKGPNFSRTLVVSGPSGVGKSTLLDKLFKEFNKDPPRKSPGDYFRFSVSHTTRRPRTEPPEKAEIPGQHYHFLGSKDDFKSMIDRGEFIEYAEFSGNFYGTSFETLKSSANDTRRCILDIEAQGVRKIKASNKLDPVYLFICPPSLAALSSRLDKRGTDKGDALRMRLETAISEIEYAMNPSEKAHDFIIVNDDPDEAYAKFKRVALGYETAEDDAEIDDRNSATAQGVFKEVEETLKNRT</sequence>
<protein>
    <recommendedName>
        <fullName evidence="2">guanylate kinase</fullName>
        <ecNumber evidence="2">2.7.4.8</ecNumber>
    </recommendedName>
</protein>
<dbReference type="GO" id="GO:0005829">
    <property type="term" value="C:cytosol"/>
    <property type="evidence" value="ECO:0007669"/>
    <property type="project" value="TreeGrafter"/>
</dbReference>
<dbReference type="CDD" id="cd00071">
    <property type="entry name" value="GMPK"/>
    <property type="match status" value="1"/>
</dbReference>
<keyword evidence="5 9" id="KW-0418">Kinase</keyword>
<dbReference type="NCBIfam" id="TIGR03263">
    <property type="entry name" value="guanyl_kin"/>
    <property type="match status" value="1"/>
</dbReference>
<proteinExistence type="inferred from homology"/>
<dbReference type="InterPro" id="IPR008144">
    <property type="entry name" value="Guanylate_kin-like_dom"/>
</dbReference>
<name>A0AAD7JM51_9AGAR</name>
<evidence type="ECO:0000256" key="1">
    <source>
        <dbReference type="ARBA" id="ARBA00005790"/>
    </source>
</evidence>
<dbReference type="InterPro" id="IPR017665">
    <property type="entry name" value="Guanylate_kinase"/>
</dbReference>
<dbReference type="Gene3D" id="3.40.50.300">
    <property type="entry name" value="P-loop containing nucleotide triphosphate hydrolases"/>
    <property type="match status" value="1"/>
</dbReference>
<dbReference type="Pfam" id="PF00625">
    <property type="entry name" value="Guanylate_kin"/>
    <property type="match status" value="1"/>
</dbReference>
<dbReference type="SUPFAM" id="SSF52540">
    <property type="entry name" value="P-loop containing nucleoside triphosphate hydrolases"/>
    <property type="match status" value="1"/>
</dbReference>
<reference evidence="9" key="1">
    <citation type="submission" date="2023-03" db="EMBL/GenBank/DDBJ databases">
        <title>Massive genome expansion in bonnet fungi (Mycena s.s.) driven by repeated elements and novel gene families across ecological guilds.</title>
        <authorList>
            <consortium name="Lawrence Berkeley National Laboratory"/>
            <person name="Harder C.B."/>
            <person name="Miyauchi S."/>
            <person name="Viragh M."/>
            <person name="Kuo A."/>
            <person name="Thoen E."/>
            <person name="Andreopoulos B."/>
            <person name="Lu D."/>
            <person name="Skrede I."/>
            <person name="Drula E."/>
            <person name="Henrissat B."/>
            <person name="Morin E."/>
            <person name="Kohler A."/>
            <person name="Barry K."/>
            <person name="LaButti K."/>
            <person name="Morin E."/>
            <person name="Salamov A."/>
            <person name="Lipzen A."/>
            <person name="Mereny Z."/>
            <person name="Hegedus B."/>
            <person name="Baldrian P."/>
            <person name="Stursova M."/>
            <person name="Weitz H."/>
            <person name="Taylor A."/>
            <person name="Grigoriev I.V."/>
            <person name="Nagy L.G."/>
            <person name="Martin F."/>
            <person name="Kauserud H."/>
        </authorList>
    </citation>
    <scope>NUCLEOTIDE SEQUENCE</scope>
    <source>
        <strain evidence="9">CBHHK188m</strain>
    </source>
</reference>
<comment type="similarity">
    <text evidence="1">Belongs to the guanylate kinase family.</text>
</comment>
<evidence type="ECO:0000259" key="8">
    <source>
        <dbReference type="PROSITE" id="PS50052"/>
    </source>
</evidence>
<feature type="domain" description="Guanylate kinase-like" evidence="8">
    <location>
        <begin position="17"/>
        <end position="217"/>
    </location>
</feature>
<dbReference type="EC" id="2.7.4.8" evidence="2"/>
<feature type="region of interest" description="Disordered" evidence="7">
    <location>
        <begin position="45"/>
        <end position="74"/>
    </location>
</feature>
<comment type="caution">
    <text evidence="9">The sequence shown here is derived from an EMBL/GenBank/DDBJ whole genome shotgun (WGS) entry which is preliminary data.</text>
</comment>
<evidence type="ECO:0000256" key="5">
    <source>
        <dbReference type="ARBA" id="ARBA00022777"/>
    </source>
</evidence>
<accession>A0AAD7JM51</accession>
<organism evidence="9 10">
    <name type="scientific">Mycena maculata</name>
    <dbReference type="NCBI Taxonomy" id="230809"/>
    <lineage>
        <taxon>Eukaryota</taxon>
        <taxon>Fungi</taxon>
        <taxon>Dikarya</taxon>
        <taxon>Basidiomycota</taxon>
        <taxon>Agaricomycotina</taxon>
        <taxon>Agaricomycetes</taxon>
        <taxon>Agaricomycetidae</taxon>
        <taxon>Agaricales</taxon>
        <taxon>Marasmiineae</taxon>
        <taxon>Mycenaceae</taxon>
        <taxon>Mycena</taxon>
    </lineage>
</organism>
<dbReference type="SMART" id="SM00072">
    <property type="entry name" value="GuKc"/>
    <property type="match status" value="1"/>
</dbReference>
<evidence type="ECO:0000256" key="2">
    <source>
        <dbReference type="ARBA" id="ARBA00012961"/>
    </source>
</evidence>
<feature type="compositionally biased region" description="Basic and acidic residues" evidence="7">
    <location>
        <begin position="65"/>
        <end position="74"/>
    </location>
</feature>
<dbReference type="Proteomes" id="UP001215280">
    <property type="component" value="Unassembled WGS sequence"/>
</dbReference>
<keyword evidence="10" id="KW-1185">Reference proteome</keyword>
<keyword evidence="6" id="KW-0067">ATP-binding</keyword>
<dbReference type="InterPro" id="IPR008145">
    <property type="entry name" value="GK/Ca_channel_bsu"/>
</dbReference>
<evidence type="ECO:0000313" key="10">
    <source>
        <dbReference type="Proteomes" id="UP001215280"/>
    </source>
</evidence>
<dbReference type="EMBL" id="JARJLG010000030">
    <property type="protein sequence ID" value="KAJ7767480.1"/>
    <property type="molecule type" value="Genomic_DNA"/>
</dbReference>
<dbReference type="PANTHER" id="PTHR23117">
    <property type="entry name" value="GUANYLATE KINASE-RELATED"/>
    <property type="match status" value="1"/>
</dbReference>
<dbReference type="GO" id="GO:0005524">
    <property type="term" value="F:ATP binding"/>
    <property type="evidence" value="ECO:0007669"/>
    <property type="project" value="UniProtKB-KW"/>
</dbReference>
<dbReference type="PROSITE" id="PS50052">
    <property type="entry name" value="GUANYLATE_KINASE_2"/>
    <property type="match status" value="1"/>
</dbReference>